<sequence>MSKSTKLPDRWGQYSSLGNVVVGTRFLPFKTPLKETICRKHFQDTNHWFTPAILRKSAPMVKLVIDLTFTDRYYSATEFSNYGVNHVKIKCPGGGERLPSPELLTKFNETVLAFMKSDDGDNQEALIGVHCTHGLNRTGYFICNYMVQFCDFTPLAAFQAFETARGYEIERGIYKMDIMQKSDKLKVKKYPPQTPRTVNIDKSNRMHPIRYHEPSGTSYNQHKTSGSRGKKRRKHRTLANPQIK</sequence>
<accession>A0AAN7SS30</accession>
<dbReference type="Proteomes" id="UP001353858">
    <property type="component" value="Unassembled WGS sequence"/>
</dbReference>
<dbReference type="SUPFAM" id="SSF52799">
    <property type="entry name" value="(Phosphotyrosine protein) phosphatases II"/>
    <property type="match status" value="1"/>
</dbReference>
<dbReference type="PANTHER" id="PTHR10367">
    <property type="entry name" value="MRNA-CAPPING ENZYME"/>
    <property type="match status" value="1"/>
</dbReference>
<proteinExistence type="predicted"/>
<feature type="domain" description="Tyrosine specific protein phosphatases" evidence="2">
    <location>
        <begin position="105"/>
        <end position="165"/>
    </location>
</feature>
<keyword evidence="4" id="KW-1185">Reference proteome</keyword>
<protein>
    <recommendedName>
        <fullName evidence="2">Tyrosine specific protein phosphatases domain-containing protein</fullName>
    </recommendedName>
</protein>
<dbReference type="PANTHER" id="PTHR10367:SF9">
    <property type="entry name" value="DUAL-SPECIFICITY PHOSPHATASE 11 (RNA_RNP COMPLEX 1-INTERACTING)"/>
    <property type="match status" value="1"/>
</dbReference>
<reference evidence="4" key="1">
    <citation type="submission" date="2023-01" db="EMBL/GenBank/DDBJ databases">
        <title>Key to firefly adult light organ development and bioluminescence: homeobox transcription factors regulate luciferase expression and transportation to peroxisome.</title>
        <authorList>
            <person name="Fu X."/>
        </authorList>
    </citation>
    <scope>NUCLEOTIDE SEQUENCE [LARGE SCALE GENOMIC DNA]</scope>
</reference>
<feature type="compositionally biased region" description="Basic residues" evidence="1">
    <location>
        <begin position="228"/>
        <end position="237"/>
    </location>
</feature>
<evidence type="ECO:0000313" key="4">
    <source>
        <dbReference type="Proteomes" id="UP001353858"/>
    </source>
</evidence>
<gene>
    <name evidence="3" type="ORF">RN001_005529</name>
</gene>
<evidence type="ECO:0000259" key="2">
    <source>
        <dbReference type="PROSITE" id="PS50056"/>
    </source>
</evidence>
<organism evidence="3 4">
    <name type="scientific">Aquatica leii</name>
    <dbReference type="NCBI Taxonomy" id="1421715"/>
    <lineage>
        <taxon>Eukaryota</taxon>
        <taxon>Metazoa</taxon>
        <taxon>Ecdysozoa</taxon>
        <taxon>Arthropoda</taxon>
        <taxon>Hexapoda</taxon>
        <taxon>Insecta</taxon>
        <taxon>Pterygota</taxon>
        <taxon>Neoptera</taxon>
        <taxon>Endopterygota</taxon>
        <taxon>Coleoptera</taxon>
        <taxon>Polyphaga</taxon>
        <taxon>Elateriformia</taxon>
        <taxon>Elateroidea</taxon>
        <taxon>Lampyridae</taxon>
        <taxon>Luciolinae</taxon>
        <taxon>Aquatica</taxon>
    </lineage>
</organism>
<dbReference type="PROSITE" id="PS50056">
    <property type="entry name" value="TYR_PHOSPHATASE_2"/>
    <property type="match status" value="1"/>
</dbReference>
<dbReference type="AlphaFoldDB" id="A0AAN7SS30"/>
<dbReference type="EMBL" id="JARPUR010000002">
    <property type="protein sequence ID" value="KAK4882210.1"/>
    <property type="molecule type" value="Genomic_DNA"/>
</dbReference>
<dbReference type="InterPro" id="IPR000387">
    <property type="entry name" value="Tyr_Pase_dom"/>
</dbReference>
<dbReference type="PROSITE" id="PS00383">
    <property type="entry name" value="TYR_PHOSPHATASE_1"/>
    <property type="match status" value="1"/>
</dbReference>
<name>A0AAN7SS30_9COLE</name>
<dbReference type="Gene3D" id="3.90.190.10">
    <property type="entry name" value="Protein tyrosine phosphatase superfamily"/>
    <property type="match status" value="1"/>
</dbReference>
<dbReference type="InterPro" id="IPR016130">
    <property type="entry name" value="Tyr_Pase_AS"/>
</dbReference>
<evidence type="ECO:0000313" key="3">
    <source>
        <dbReference type="EMBL" id="KAK4882210.1"/>
    </source>
</evidence>
<dbReference type="InterPro" id="IPR029021">
    <property type="entry name" value="Prot-tyrosine_phosphatase-like"/>
</dbReference>
<comment type="caution">
    <text evidence="3">The sequence shown here is derived from an EMBL/GenBank/DDBJ whole genome shotgun (WGS) entry which is preliminary data.</text>
</comment>
<evidence type="ECO:0000256" key="1">
    <source>
        <dbReference type="SAM" id="MobiDB-lite"/>
    </source>
</evidence>
<feature type="region of interest" description="Disordered" evidence="1">
    <location>
        <begin position="192"/>
        <end position="244"/>
    </location>
</feature>
<dbReference type="GO" id="GO:0004651">
    <property type="term" value="F:polynucleotide 5'-phosphatase activity"/>
    <property type="evidence" value="ECO:0007669"/>
    <property type="project" value="TreeGrafter"/>
</dbReference>
<dbReference type="InterPro" id="IPR051029">
    <property type="entry name" value="mRNA_Capping_Enz/RNA_Phosphat"/>
</dbReference>